<evidence type="ECO:0000259" key="1">
    <source>
        <dbReference type="Pfam" id="PF13592"/>
    </source>
</evidence>
<name>A0A5C1AE37_9BACT</name>
<dbReference type="RefSeq" id="WP_168219045.1">
    <property type="nucleotide sequence ID" value="NZ_CP042425.1"/>
</dbReference>
<accession>A0A5C1AE37</accession>
<dbReference type="Pfam" id="PF13592">
    <property type="entry name" value="HTH_33"/>
    <property type="match status" value="1"/>
</dbReference>
<dbReference type="Proteomes" id="UP000324974">
    <property type="component" value="Chromosome"/>
</dbReference>
<keyword evidence="3" id="KW-1185">Reference proteome</keyword>
<organism evidence="2 3">
    <name type="scientific">Limnoglobus roseus</name>
    <dbReference type="NCBI Taxonomy" id="2598579"/>
    <lineage>
        <taxon>Bacteria</taxon>
        <taxon>Pseudomonadati</taxon>
        <taxon>Planctomycetota</taxon>
        <taxon>Planctomycetia</taxon>
        <taxon>Gemmatales</taxon>
        <taxon>Gemmataceae</taxon>
        <taxon>Limnoglobus</taxon>
    </lineage>
</organism>
<dbReference type="AlphaFoldDB" id="A0A5C1AE37"/>
<evidence type="ECO:0000313" key="2">
    <source>
        <dbReference type="EMBL" id="QEL16457.1"/>
    </source>
</evidence>
<dbReference type="KEGG" id="lrs:PX52LOC_03411"/>
<dbReference type="SUPFAM" id="SSF46689">
    <property type="entry name" value="Homeodomain-like"/>
    <property type="match status" value="1"/>
</dbReference>
<sequence length="167" mass="19080">MEARRRVAIAKCGEGWAQAEVATLLGVHPVTVAKWMARHRRTGDSGLAAKPTPGRPRFLTPAQERRVLRWLDQKPTAHGFRTDLWVSRRVAELIRRKFGAAFHPDYLRAWMRGRGYGPQKPRRRAKQKDQPAIDGWVKDDWLRIEKVAAARAHLVLIGDTGCSSTRW</sequence>
<gene>
    <name evidence="2" type="ORF">PX52LOC_03411</name>
</gene>
<dbReference type="InterPro" id="IPR009057">
    <property type="entry name" value="Homeodomain-like_sf"/>
</dbReference>
<evidence type="ECO:0000313" key="3">
    <source>
        <dbReference type="Proteomes" id="UP000324974"/>
    </source>
</evidence>
<dbReference type="InterPro" id="IPR025959">
    <property type="entry name" value="Winged_HTH_dom"/>
</dbReference>
<dbReference type="Pfam" id="PF13384">
    <property type="entry name" value="HTH_23"/>
    <property type="match status" value="1"/>
</dbReference>
<protein>
    <submittedName>
        <fullName evidence="2">Helix-turn-helix domain-containing protein</fullName>
    </submittedName>
</protein>
<dbReference type="EMBL" id="CP042425">
    <property type="protein sequence ID" value="QEL16457.1"/>
    <property type="molecule type" value="Genomic_DNA"/>
</dbReference>
<reference evidence="3" key="1">
    <citation type="submission" date="2019-08" db="EMBL/GenBank/DDBJ databases">
        <title>Limnoglobus roseus gen. nov., sp. nov., a novel freshwater planctomycete with a giant genome from the family Gemmataceae.</title>
        <authorList>
            <person name="Kulichevskaya I.S."/>
            <person name="Naumoff D.G."/>
            <person name="Miroshnikov K."/>
            <person name="Ivanova A."/>
            <person name="Philippov D.A."/>
            <person name="Hakobyan A."/>
            <person name="Rijpstra I.C."/>
            <person name="Sinninghe Damste J.S."/>
            <person name="Liesack W."/>
            <person name="Dedysh S.N."/>
        </authorList>
    </citation>
    <scope>NUCLEOTIDE SEQUENCE [LARGE SCALE GENOMIC DNA]</scope>
    <source>
        <strain evidence="3">PX52</strain>
    </source>
</reference>
<feature type="domain" description="Winged helix-turn helix" evidence="1">
    <location>
        <begin position="83"/>
        <end position="139"/>
    </location>
</feature>
<proteinExistence type="predicted"/>